<evidence type="ECO:0000256" key="1">
    <source>
        <dbReference type="SAM" id="Phobius"/>
    </source>
</evidence>
<feature type="transmembrane region" description="Helical" evidence="1">
    <location>
        <begin position="332"/>
        <end position="351"/>
    </location>
</feature>
<proteinExistence type="predicted"/>
<feature type="transmembrane region" description="Helical" evidence="1">
    <location>
        <begin position="297"/>
        <end position="320"/>
    </location>
</feature>
<keyword evidence="1" id="KW-1133">Transmembrane helix</keyword>
<accession>A0A1H7HVZ5</accession>
<feature type="transmembrane region" description="Helical" evidence="1">
    <location>
        <begin position="254"/>
        <end position="276"/>
    </location>
</feature>
<dbReference type="RefSeq" id="WP_085282137.1">
    <property type="nucleotide sequence ID" value="NZ_FOBI01000001.1"/>
</dbReference>
<keyword evidence="1" id="KW-0472">Membrane</keyword>
<evidence type="ECO:0000313" key="3">
    <source>
        <dbReference type="Proteomes" id="UP000199297"/>
    </source>
</evidence>
<sequence length="423" mass="47502">MDDKQTPMADEHDAAWQLNRLARCYLASKSPWYIRRFATPIAALFCSLALLLTVTFIYLIASYSGQAAPCGHNGCEPELSIFQQGIAVDRQSLNISLLEYELQKVIPVEEIQRTRANLTTKFSALKKSLLQGRVVAAKASHQVLTQRLGKTFLPEVAAAMKLIVDSNSLDTAQQIYPADTFYPSLAQAIAQQTVPPLSAKSFANQTSGVEAWHTMLALVKLQYQAEQHYLAQVESYINSMEAYMSFEWLNRLPWIVQLIFWTWFGVLINNIVWLIRLTKQRKEAHDLAYSAPVYLMLFPRLAIAPFISVIFLAMISSGIASFDISNLNNLPAFLVAAFFLGFMSESITLRIRQFFNKLLDSIKAKKQRKLTMAALTPAASYTPLANTSISHLETNMHALVNTELTVSNIRNQVIKKARLDSAQ</sequence>
<protein>
    <submittedName>
        <fullName evidence="2">Uncharacterized protein</fullName>
    </submittedName>
</protein>
<reference evidence="3" key="1">
    <citation type="submission" date="2016-10" db="EMBL/GenBank/DDBJ databases">
        <authorList>
            <person name="Varghese N."/>
            <person name="Submissions S."/>
        </authorList>
    </citation>
    <scope>NUCLEOTIDE SEQUENCE [LARGE SCALE GENOMIC DNA]</scope>
    <source>
        <strain evidence="3">CGMCC 1.9127</strain>
    </source>
</reference>
<evidence type="ECO:0000313" key="2">
    <source>
        <dbReference type="EMBL" id="SEK54449.1"/>
    </source>
</evidence>
<dbReference type="EMBL" id="FOBI01000001">
    <property type="protein sequence ID" value="SEK54449.1"/>
    <property type="molecule type" value="Genomic_DNA"/>
</dbReference>
<name>A0A1H7HVZ5_9GAMM</name>
<feature type="transmembrane region" description="Helical" evidence="1">
    <location>
        <begin position="37"/>
        <end position="61"/>
    </location>
</feature>
<organism evidence="2 3">
    <name type="scientific">Colwellia chukchiensis</name>
    <dbReference type="NCBI Taxonomy" id="641665"/>
    <lineage>
        <taxon>Bacteria</taxon>
        <taxon>Pseudomonadati</taxon>
        <taxon>Pseudomonadota</taxon>
        <taxon>Gammaproteobacteria</taxon>
        <taxon>Alteromonadales</taxon>
        <taxon>Colwelliaceae</taxon>
        <taxon>Colwellia</taxon>
    </lineage>
</organism>
<keyword evidence="3" id="KW-1185">Reference proteome</keyword>
<keyword evidence="1" id="KW-0812">Transmembrane</keyword>
<gene>
    <name evidence="2" type="ORF">SAMN05216262_101622</name>
</gene>
<dbReference type="Proteomes" id="UP000199297">
    <property type="component" value="Unassembled WGS sequence"/>
</dbReference>
<dbReference type="STRING" id="641665.GCA_002104455_00084"/>
<dbReference type="AlphaFoldDB" id="A0A1H7HVZ5"/>